<gene>
    <name evidence="1" type="ORF">VE25_02875</name>
</gene>
<sequence length="67" mass="7671">MEALVVVDGGQTHLAAEVLDASAFGARIRLGDDTELPDEFYMLFRHRIEQCRVVWRGKRTFGLVYED</sequence>
<dbReference type="OrthoDB" id="8239203at2"/>
<proteinExistence type="predicted"/>
<dbReference type="SUPFAM" id="SSF141371">
    <property type="entry name" value="PilZ domain-like"/>
    <property type="match status" value="1"/>
</dbReference>
<dbReference type="EMBL" id="JZEX01000043">
    <property type="protein sequence ID" value="KKB13242.1"/>
    <property type="molecule type" value="Genomic_DNA"/>
</dbReference>
<organism evidence="1 2">
    <name type="scientific">Devosia geojensis</name>
    <dbReference type="NCBI Taxonomy" id="443610"/>
    <lineage>
        <taxon>Bacteria</taxon>
        <taxon>Pseudomonadati</taxon>
        <taxon>Pseudomonadota</taxon>
        <taxon>Alphaproteobacteria</taxon>
        <taxon>Hyphomicrobiales</taxon>
        <taxon>Devosiaceae</taxon>
        <taxon>Devosia</taxon>
    </lineage>
</organism>
<dbReference type="Proteomes" id="UP000033632">
    <property type="component" value="Unassembled WGS sequence"/>
</dbReference>
<accession>A0A0F5FYI4</accession>
<evidence type="ECO:0008006" key="3">
    <source>
        <dbReference type="Google" id="ProtNLM"/>
    </source>
</evidence>
<keyword evidence="2" id="KW-1185">Reference proteome</keyword>
<evidence type="ECO:0000313" key="1">
    <source>
        <dbReference type="EMBL" id="KKB13242.1"/>
    </source>
</evidence>
<dbReference type="AlphaFoldDB" id="A0A0F5FYI4"/>
<reference evidence="1 2" key="1">
    <citation type="submission" date="2015-03" db="EMBL/GenBank/DDBJ databases">
        <authorList>
            <person name="Hassan Y.I."/>
            <person name="Lepp D."/>
            <person name="Li X.-Z."/>
            <person name="Zhou T."/>
        </authorList>
    </citation>
    <scope>NUCLEOTIDE SEQUENCE [LARGE SCALE GENOMIC DNA]</scope>
    <source>
        <strain evidence="1 2">BD-c194</strain>
    </source>
</reference>
<name>A0A0F5FYI4_9HYPH</name>
<evidence type="ECO:0000313" key="2">
    <source>
        <dbReference type="Proteomes" id="UP000033632"/>
    </source>
</evidence>
<comment type="caution">
    <text evidence="1">The sequence shown here is derived from an EMBL/GenBank/DDBJ whole genome shotgun (WGS) entry which is preliminary data.</text>
</comment>
<protein>
    <recommendedName>
        <fullName evidence="3">PilZ domain-containing protein</fullName>
    </recommendedName>
</protein>
<dbReference type="PATRIC" id="fig|443610.3.peg.3053"/>